<feature type="compositionally biased region" description="Basic and acidic residues" evidence="1">
    <location>
        <begin position="250"/>
        <end position="263"/>
    </location>
</feature>
<sequence length="426" mass="46106">MPRRWGKTRADEAGNGPGELSDQRGCRSPDETCTAGQAGLLHTPQGPAVPAQSCRPAPDTVQLSSGAFDFVRLPADHCHASALAVDAYAVPAPRASPVVAKHGFAILHGALSPDACASVLRRCMAITDEMLSVDVRRQGNRGCGRYSMGSAAASGQQLHHAEWALLLSDAVLDALDGVFGQDGYVLRGGGGEVVLGGVREYQDLHADVSRVPIPCDTQLRPPVVVVNFAVHPINEDHGPTRIWPAHGRPRHAERPVRQDAEPRSVLRSTLAPLPLGSCVVRDARIWHGGTPNYRDCPRYLPNLEFFSREYADHIDAVGGRGRFNRKTMTAEVFGLLSRRAQRVAQGLVTADDVPRGIKCNFVRLQGSAFREDVLAKLAALQIGDTFSHSGNGYECHQVRELGESQGYSCQLRREGSRFSVAVKRVL</sequence>
<feature type="region of interest" description="Disordered" evidence="1">
    <location>
        <begin position="239"/>
        <end position="263"/>
    </location>
</feature>
<dbReference type="Pfam" id="PF05721">
    <property type="entry name" value="PhyH"/>
    <property type="match status" value="1"/>
</dbReference>
<protein>
    <recommendedName>
        <fullName evidence="3">Phytanoyl-CoA dioxygenase family protein</fullName>
    </recommendedName>
</protein>
<dbReference type="EMBL" id="HBNR01055915">
    <property type="protein sequence ID" value="CAE4622577.1"/>
    <property type="molecule type" value="Transcribed_RNA"/>
</dbReference>
<evidence type="ECO:0008006" key="3">
    <source>
        <dbReference type="Google" id="ProtNLM"/>
    </source>
</evidence>
<evidence type="ECO:0000256" key="1">
    <source>
        <dbReference type="SAM" id="MobiDB-lite"/>
    </source>
</evidence>
<reference evidence="2" key="1">
    <citation type="submission" date="2021-01" db="EMBL/GenBank/DDBJ databases">
        <authorList>
            <person name="Corre E."/>
            <person name="Pelletier E."/>
            <person name="Niang G."/>
            <person name="Scheremetjew M."/>
            <person name="Finn R."/>
            <person name="Kale V."/>
            <person name="Holt S."/>
            <person name="Cochrane G."/>
            <person name="Meng A."/>
            <person name="Brown T."/>
            <person name="Cohen L."/>
        </authorList>
    </citation>
    <scope>NUCLEOTIDE SEQUENCE</scope>
    <source>
        <strain evidence="2">CCMP3105</strain>
    </source>
</reference>
<dbReference type="InterPro" id="IPR008775">
    <property type="entry name" value="Phytyl_CoA_dOase-like"/>
</dbReference>
<dbReference type="Gene3D" id="2.60.120.620">
    <property type="entry name" value="q2cbj1_9rhob like domain"/>
    <property type="match status" value="1"/>
</dbReference>
<accession>A0A7S4RR02</accession>
<gene>
    <name evidence="2" type="ORF">AMON00008_LOCUS39323</name>
</gene>
<organism evidence="2">
    <name type="scientific">Alexandrium monilatum</name>
    <dbReference type="NCBI Taxonomy" id="311494"/>
    <lineage>
        <taxon>Eukaryota</taxon>
        <taxon>Sar</taxon>
        <taxon>Alveolata</taxon>
        <taxon>Dinophyceae</taxon>
        <taxon>Gonyaulacales</taxon>
        <taxon>Pyrocystaceae</taxon>
        <taxon>Alexandrium</taxon>
    </lineage>
</organism>
<feature type="compositionally biased region" description="Basic and acidic residues" evidence="1">
    <location>
        <begin position="21"/>
        <end position="30"/>
    </location>
</feature>
<evidence type="ECO:0000313" key="2">
    <source>
        <dbReference type="EMBL" id="CAE4622577.1"/>
    </source>
</evidence>
<feature type="region of interest" description="Disordered" evidence="1">
    <location>
        <begin position="1"/>
        <end position="54"/>
    </location>
</feature>
<proteinExistence type="predicted"/>
<dbReference type="SUPFAM" id="SSF51197">
    <property type="entry name" value="Clavaminate synthase-like"/>
    <property type="match status" value="1"/>
</dbReference>
<dbReference type="AlphaFoldDB" id="A0A7S4RR02"/>
<name>A0A7S4RR02_9DINO</name>